<gene>
    <name evidence="1" type="ORF">NEMVEDRAFT_v1g238760</name>
</gene>
<protein>
    <submittedName>
        <fullName evidence="1">Uncharacterized protein</fullName>
    </submittedName>
</protein>
<keyword evidence="2" id="KW-1185">Reference proteome</keyword>
<dbReference type="AlphaFoldDB" id="A7RJJ2"/>
<evidence type="ECO:0000313" key="1">
    <source>
        <dbReference type="EMBL" id="EDO48273.1"/>
    </source>
</evidence>
<sequence>MLSRNHVNTTCSRRREVTYSNHKELRSLNQLLHDAQLLSLEVHIQEHAGKALISLLRNLDTTLP</sequence>
<accession>A7RJJ2</accession>
<evidence type="ECO:0000313" key="2">
    <source>
        <dbReference type="Proteomes" id="UP000001593"/>
    </source>
</evidence>
<dbReference type="HOGENOM" id="CLU_2870254_0_0_1"/>
<name>A7RJJ2_NEMVE</name>
<reference evidence="1 2" key="1">
    <citation type="journal article" date="2007" name="Science">
        <title>Sea anemone genome reveals ancestral eumetazoan gene repertoire and genomic organization.</title>
        <authorList>
            <person name="Putnam N.H."/>
            <person name="Srivastava M."/>
            <person name="Hellsten U."/>
            <person name="Dirks B."/>
            <person name="Chapman J."/>
            <person name="Salamov A."/>
            <person name="Terry A."/>
            <person name="Shapiro H."/>
            <person name="Lindquist E."/>
            <person name="Kapitonov V.V."/>
            <person name="Jurka J."/>
            <person name="Genikhovich G."/>
            <person name="Grigoriev I.V."/>
            <person name="Lucas S.M."/>
            <person name="Steele R.E."/>
            <person name="Finnerty J.R."/>
            <person name="Technau U."/>
            <person name="Martindale M.Q."/>
            <person name="Rokhsar D.S."/>
        </authorList>
    </citation>
    <scope>NUCLEOTIDE SEQUENCE [LARGE SCALE GENOMIC DNA]</scope>
    <source>
        <strain evidence="2">CH2 X CH6</strain>
    </source>
</reference>
<dbReference type="Proteomes" id="UP000001593">
    <property type="component" value="Unassembled WGS sequence"/>
</dbReference>
<dbReference type="EMBL" id="DS469514">
    <property type="protein sequence ID" value="EDO48273.1"/>
    <property type="molecule type" value="Genomic_DNA"/>
</dbReference>
<dbReference type="InParanoid" id="A7RJJ2"/>
<organism evidence="1 2">
    <name type="scientific">Nematostella vectensis</name>
    <name type="common">Starlet sea anemone</name>
    <dbReference type="NCBI Taxonomy" id="45351"/>
    <lineage>
        <taxon>Eukaryota</taxon>
        <taxon>Metazoa</taxon>
        <taxon>Cnidaria</taxon>
        <taxon>Anthozoa</taxon>
        <taxon>Hexacorallia</taxon>
        <taxon>Actiniaria</taxon>
        <taxon>Edwardsiidae</taxon>
        <taxon>Nematostella</taxon>
    </lineage>
</organism>
<proteinExistence type="predicted"/>